<dbReference type="InterPro" id="IPR007332">
    <property type="entry name" value="DUF411"/>
</dbReference>
<sequence length="155" mass="17072">MQPALAADGDSPPRIEMFAPSPCLSCIDWADHLRKNGFEVTITETLATNMPRLKRWLNVPSELESVPTAKVAGYFIEGHVPAEDIHQLLKEKPRARGLAVPGLPRGSPGREISNPFCETACTILDNAGQEKDVRRERFDTLLVGPDGKTSIFARH</sequence>
<reference evidence="1 2" key="1">
    <citation type="journal article" date="2014" name="Syst. Appl. Microbiol.">
        <title>Complete genomes of freshwater sulfur oxidizers Sulfuricella denitrificans skB26 and Sulfuritalea hydrogenivorans sk43H: genetic insights into the sulfur oxidation pathway of betaproteobacteria.</title>
        <authorList>
            <person name="Watanabe T."/>
            <person name="Kojima H."/>
            <person name="Fukui M."/>
        </authorList>
    </citation>
    <scope>NUCLEOTIDE SEQUENCE [LARGE SCALE GENOMIC DNA]</scope>
    <source>
        <strain evidence="1">DSM22779</strain>
    </source>
</reference>
<accession>W0SFU3</accession>
<evidence type="ECO:0000313" key="2">
    <source>
        <dbReference type="Proteomes" id="UP000031637"/>
    </source>
</evidence>
<dbReference type="EMBL" id="AP012547">
    <property type="protein sequence ID" value="BAO29896.1"/>
    <property type="molecule type" value="Genomic_DNA"/>
</dbReference>
<dbReference type="Pfam" id="PF04214">
    <property type="entry name" value="DUF411"/>
    <property type="match status" value="1"/>
</dbReference>
<dbReference type="HOGENOM" id="CLU_112034_0_0_4"/>
<dbReference type="KEGG" id="shd:SUTH_02106"/>
<evidence type="ECO:0000313" key="1">
    <source>
        <dbReference type="EMBL" id="BAO29896.1"/>
    </source>
</evidence>
<gene>
    <name evidence="1" type="ORF">SUTH_02106</name>
</gene>
<keyword evidence="2" id="KW-1185">Reference proteome</keyword>
<organism evidence="1 2">
    <name type="scientific">Sulfuritalea hydrogenivorans sk43H</name>
    <dbReference type="NCBI Taxonomy" id="1223802"/>
    <lineage>
        <taxon>Bacteria</taxon>
        <taxon>Pseudomonadati</taxon>
        <taxon>Pseudomonadota</taxon>
        <taxon>Betaproteobacteria</taxon>
        <taxon>Nitrosomonadales</taxon>
        <taxon>Sterolibacteriaceae</taxon>
        <taxon>Sulfuritalea</taxon>
    </lineage>
</organism>
<name>W0SFU3_9PROT</name>
<proteinExistence type="predicted"/>
<dbReference type="Proteomes" id="UP000031637">
    <property type="component" value="Chromosome"/>
</dbReference>
<dbReference type="AlphaFoldDB" id="W0SFU3"/>
<protein>
    <submittedName>
        <fullName evidence="1">Putative metal-binding protein</fullName>
    </submittedName>
</protein>